<evidence type="ECO:0000313" key="3">
    <source>
        <dbReference type="Proteomes" id="UP000026960"/>
    </source>
</evidence>
<reference evidence="2" key="1">
    <citation type="journal article" date="2009" name="Rice">
        <title>De Novo Next Generation Sequencing of Plant Genomes.</title>
        <authorList>
            <person name="Rounsley S."/>
            <person name="Marri P.R."/>
            <person name="Yu Y."/>
            <person name="He R."/>
            <person name="Sisneros N."/>
            <person name="Goicoechea J.L."/>
            <person name="Lee S.J."/>
            <person name="Angelova A."/>
            <person name="Kudrna D."/>
            <person name="Luo M."/>
            <person name="Affourtit J."/>
            <person name="Desany B."/>
            <person name="Knight J."/>
            <person name="Niazi F."/>
            <person name="Egholm M."/>
            <person name="Wing R.A."/>
        </authorList>
    </citation>
    <scope>NUCLEOTIDE SEQUENCE [LARGE SCALE GENOMIC DNA]</scope>
    <source>
        <strain evidence="2">cv. IRGC 105608</strain>
    </source>
</reference>
<keyword evidence="3" id="KW-1185">Reference proteome</keyword>
<organism evidence="2">
    <name type="scientific">Oryza barthii</name>
    <dbReference type="NCBI Taxonomy" id="65489"/>
    <lineage>
        <taxon>Eukaryota</taxon>
        <taxon>Viridiplantae</taxon>
        <taxon>Streptophyta</taxon>
        <taxon>Embryophyta</taxon>
        <taxon>Tracheophyta</taxon>
        <taxon>Spermatophyta</taxon>
        <taxon>Magnoliopsida</taxon>
        <taxon>Liliopsida</taxon>
        <taxon>Poales</taxon>
        <taxon>Poaceae</taxon>
        <taxon>BOP clade</taxon>
        <taxon>Oryzoideae</taxon>
        <taxon>Oryzeae</taxon>
        <taxon>Oryzinae</taxon>
        <taxon>Oryza</taxon>
    </lineage>
</organism>
<dbReference type="Gramene" id="OBART03G38870.1">
    <property type="protein sequence ID" value="OBART03G38870.1"/>
    <property type="gene ID" value="OBART03G38870"/>
</dbReference>
<feature type="region of interest" description="Disordered" evidence="1">
    <location>
        <begin position="1"/>
        <end position="38"/>
    </location>
</feature>
<dbReference type="AlphaFoldDB" id="A0A0D3FQN4"/>
<dbReference type="Pfam" id="PF07893">
    <property type="entry name" value="DUF1668"/>
    <property type="match status" value="1"/>
</dbReference>
<dbReference type="PANTHER" id="PTHR33085:SF2">
    <property type="entry name" value="OS03G0817600 PROTEIN"/>
    <property type="match status" value="1"/>
</dbReference>
<name>A0A0D3FQN4_9ORYZ</name>
<evidence type="ECO:0000313" key="2">
    <source>
        <dbReference type="EnsemblPlants" id="OBART03G38870.1"/>
    </source>
</evidence>
<proteinExistence type="predicted"/>
<reference evidence="2" key="2">
    <citation type="submission" date="2015-03" db="UniProtKB">
        <authorList>
            <consortium name="EnsemblPlants"/>
        </authorList>
    </citation>
    <scope>IDENTIFICATION</scope>
</reference>
<evidence type="ECO:0000256" key="1">
    <source>
        <dbReference type="SAM" id="MobiDB-lite"/>
    </source>
</evidence>
<accession>A0A0D3FQN4</accession>
<dbReference type="HOGENOM" id="CLU_048355_0_0_1"/>
<protein>
    <submittedName>
        <fullName evidence="2">Uncharacterized protein</fullName>
    </submittedName>
</protein>
<dbReference type="InterPro" id="IPR012871">
    <property type="entry name" value="DUF1668_ORYSA"/>
</dbReference>
<feature type="compositionally biased region" description="Polar residues" evidence="1">
    <location>
        <begin position="14"/>
        <end position="30"/>
    </location>
</feature>
<dbReference type="PANTHER" id="PTHR33085">
    <property type="entry name" value="OS12G0113100 PROTEIN-RELATED"/>
    <property type="match status" value="1"/>
</dbReference>
<dbReference type="eggNOG" id="ENOG502R3FM">
    <property type="taxonomic scope" value="Eukaryota"/>
</dbReference>
<dbReference type="Proteomes" id="UP000026960">
    <property type="component" value="Chromosome 3"/>
</dbReference>
<dbReference type="EnsemblPlants" id="OBART03G38870.1">
    <property type="protein sequence ID" value="OBART03G38870.1"/>
    <property type="gene ID" value="OBART03G38870"/>
</dbReference>
<sequence>MSHFRRLHHPLAVSTDSSGQGRWNQAAPSEQQRKKSKGRRRNRIFFVVDEKRLDTGGNGIYFVFTLNLKPMFADAGDDDDWATMRALPPPIARFDSLERCAERLDFALVGSNVVAVSTQKRTLLYDTAAAVVSNGPELRHATIGGTALIPLGTRLYATDNRPCEPDPCFQVLLPPATPVAGSGGRRRRHWSWRALPDPPADFSMVRPAPAMIFCNTTAFVAAGARIWVSAPDRGTYSFDTTAHGNAMAWRKVGDWELPWVRRAVFVPELNLCFAMCRTRYCLCAFDVPSAEPAAAAPVTRYAWVEETYPRECLERGYFPHGPASLAYLGDGRLCIGWTIIVEFGEQYGYSNMPTRFALLLMAVQVVAVAGEEGQLRLVKHKARCYLMSNRAQEIFLLQPSLRLVELDGDVVVLGPEDAERVLTPEQRVYCPRPPRPREEVGSPAIVIIASPALLAAARVAARWRGGEEEVGGGALAWSPPWG</sequence>
<dbReference type="PaxDb" id="65489-OBART03G38870.1"/>